<gene>
    <name evidence="1" type="ORF">GQF01_13960</name>
</gene>
<dbReference type="EMBL" id="WTUZ01000016">
    <property type="protein sequence ID" value="MZQ83216.1"/>
    <property type="molecule type" value="Genomic_DNA"/>
</dbReference>
<dbReference type="Proteomes" id="UP000481087">
    <property type="component" value="Unassembled WGS sequence"/>
</dbReference>
<organism evidence="1 2">
    <name type="scientific">Paenibacillus silvestris</name>
    <dbReference type="NCBI Taxonomy" id="2606219"/>
    <lineage>
        <taxon>Bacteria</taxon>
        <taxon>Bacillati</taxon>
        <taxon>Bacillota</taxon>
        <taxon>Bacilli</taxon>
        <taxon>Bacillales</taxon>
        <taxon>Paenibacillaceae</taxon>
        <taxon>Paenibacillus</taxon>
    </lineage>
</organism>
<dbReference type="AlphaFoldDB" id="A0A6L8V105"/>
<keyword evidence="2" id="KW-1185">Reference proteome</keyword>
<proteinExistence type="predicted"/>
<accession>A0A6L8V105</accession>
<dbReference type="RefSeq" id="WP_161407404.1">
    <property type="nucleotide sequence ID" value="NZ_WTUZ01000016.1"/>
</dbReference>
<sequence>MQKMLESDADLFIAALSQSTVSVLQTDAEGVYCEVDRGIIEKFTNKSVRLSTIMDEICYYYRDDGTIFRVETTEIEG</sequence>
<comment type="caution">
    <text evidence="1">The sequence shown here is derived from an EMBL/GenBank/DDBJ whole genome shotgun (WGS) entry which is preliminary data.</text>
</comment>
<name>A0A6L8V105_9BACL</name>
<protein>
    <submittedName>
        <fullName evidence="1">Uncharacterized protein</fullName>
    </submittedName>
</protein>
<evidence type="ECO:0000313" key="1">
    <source>
        <dbReference type="EMBL" id="MZQ83216.1"/>
    </source>
</evidence>
<evidence type="ECO:0000313" key="2">
    <source>
        <dbReference type="Proteomes" id="UP000481087"/>
    </source>
</evidence>
<reference evidence="1 2" key="1">
    <citation type="submission" date="2019-12" db="EMBL/GenBank/DDBJ databases">
        <title>Paenibacillus sp. nov. sp. isolated from soil.</title>
        <authorList>
            <person name="Kim J."/>
            <person name="Jeong S.E."/>
            <person name="Jung H.S."/>
            <person name="Jeon C.O."/>
        </authorList>
    </citation>
    <scope>NUCLEOTIDE SEQUENCE [LARGE SCALE GENOMIC DNA]</scope>
    <source>
        <strain evidence="1 2">5J-6</strain>
    </source>
</reference>